<protein>
    <submittedName>
        <fullName evidence="1">Uncharacterized protein</fullName>
    </submittedName>
</protein>
<dbReference type="EMBL" id="JABSTQ010009843">
    <property type="protein sequence ID" value="KAG0425459.1"/>
    <property type="molecule type" value="Genomic_DNA"/>
</dbReference>
<proteinExistence type="predicted"/>
<evidence type="ECO:0000313" key="1">
    <source>
        <dbReference type="EMBL" id="KAG0425459.1"/>
    </source>
</evidence>
<organism evidence="1 2">
    <name type="scientific">Ixodes persulcatus</name>
    <name type="common">Taiga tick</name>
    <dbReference type="NCBI Taxonomy" id="34615"/>
    <lineage>
        <taxon>Eukaryota</taxon>
        <taxon>Metazoa</taxon>
        <taxon>Ecdysozoa</taxon>
        <taxon>Arthropoda</taxon>
        <taxon>Chelicerata</taxon>
        <taxon>Arachnida</taxon>
        <taxon>Acari</taxon>
        <taxon>Parasitiformes</taxon>
        <taxon>Ixodida</taxon>
        <taxon>Ixodoidea</taxon>
        <taxon>Ixodidae</taxon>
        <taxon>Ixodinae</taxon>
        <taxon>Ixodes</taxon>
    </lineage>
</organism>
<sequence length="604" mass="67341">MRESQQGSARKTPQADISQDRHPEAADTRLREEPGRTRQQPVELTKIKQMLEMVVAENPKLKAEVAKLRDQGKANTLRPTQVPLAEESSSDEMENSEPEEQKKRDAETLQHFGEKLSEMITTQFEAMLAKFFESIGTQIAALNDRVTAIEAISSRFTGGGGGTRPMKSTKPYARPEIHGLNHSLYADDVTLWVAGGSDGHVQDTLQQAINAVEGFVHTTDTTCEDLCRSCADVVECRRHQNMVKSAVQTTLAPGTCPPQSRPSLRRGSRDISCHVIAMFLAARGQCCRTEPNDNLDAYLQRFERTAAGLGWAQEKWATALSLCLPWEALTVVGRSTPAAAFRDAKPEGGETRRQFAARLSGYFDRWVEVAEQLAGADGSLNDPAEMNGPSGKCVKGYHECHREHENDKVRQIKVAEVAAAGKMGAAPNEAKSAEMPLNLPQADEARGVKISCFLLSSLRPLKAARRRRREAVPSPSRRNKTNGKTLYDDKEYDPDEDNTLIKETYRERDCRKASPRRPTLHIPRGMGRRDRDLLTRIMTDATRSPARVAAWSEGSRSGPCNKCTNDIKEGTTHLLWECSYHQRIRTKFKPNYAQNLDGRLHPKK</sequence>
<comment type="caution">
    <text evidence="1">The sequence shown here is derived from an EMBL/GenBank/DDBJ whole genome shotgun (WGS) entry which is preliminary data.</text>
</comment>
<dbReference type="Proteomes" id="UP000805193">
    <property type="component" value="Unassembled WGS sequence"/>
</dbReference>
<keyword evidence="2" id="KW-1185">Reference proteome</keyword>
<name>A0AC60PWN9_IXOPE</name>
<accession>A0AC60PWN9</accession>
<gene>
    <name evidence="1" type="ORF">HPB47_027372</name>
</gene>
<evidence type="ECO:0000313" key="2">
    <source>
        <dbReference type="Proteomes" id="UP000805193"/>
    </source>
</evidence>
<reference evidence="1 2" key="1">
    <citation type="journal article" date="2020" name="Cell">
        <title>Large-Scale Comparative Analyses of Tick Genomes Elucidate Their Genetic Diversity and Vector Capacities.</title>
        <authorList>
            <consortium name="Tick Genome and Microbiome Consortium (TIGMIC)"/>
            <person name="Jia N."/>
            <person name="Wang J."/>
            <person name="Shi W."/>
            <person name="Du L."/>
            <person name="Sun Y."/>
            <person name="Zhan W."/>
            <person name="Jiang J.F."/>
            <person name="Wang Q."/>
            <person name="Zhang B."/>
            <person name="Ji P."/>
            <person name="Bell-Sakyi L."/>
            <person name="Cui X.M."/>
            <person name="Yuan T.T."/>
            <person name="Jiang B.G."/>
            <person name="Yang W.F."/>
            <person name="Lam T.T."/>
            <person name="Chang Q.C."/>
            <person name="Ding S.J."/>
            <person name="Wang X.J."/>
            <person name="Zhu J.G."/>
            <person name="Ruan X.D."/>
            <person name="Zhao L."/>
            <person name="Wei J.T."/>
            <person name="Ye R.Z."/>
            <person name="Que T.C."/>
            <person name="Du C.H."/>
            <person name="Zhou Y.H."/>
            <person name="Cheng J.X."/>
            <person name="Dai P.F."/>
            <person name="Guo W.B."/>
            <person name="Han X.H."/>
            <person name="Huang E.J."/>
            <person name="Li L.F."/>
            <person name="Wei W."/>
            <person name="Gao Y.C."/>
            <person name="Liu J.Z."/>
            <person name="Shao H.Z."/>
            <person name="Wang X."/>
            <person name="Wang C.C."/>
            <person name="Yang T.C."/>
            <person name="Huo Q.B."/>
            <person name="Li W."/>
            <person name="Chen H.Y."/>
            <person name="Chen S.E."/>
            <person name="Zhou L.G."/>
            <person name="Ni X.B."/>
            <person name="Tian J.H."/>
            <person name="Sheng Y."/>
            <person name="Liu T."/>
            <person name="Pan Y.S."/>
            <person name="Xia L.Y."/>
            <person name="Li J."/>
            <person name="Zhao F."/>
            <person name="Cao W.C."/>
        </authorList>
    </citation>
    <scope>NUCLEOTIDE SEQUENCE [LARGE SCALE GENOMIC DNA]</scope>
    <source>
        <strain evidence="1">Iper-2018</strain>
    </source>
</reference>